<sequence>HPPLKKLRDAFEADLCKSEERGTRDTNGFSRCTVSGWFSEDVQTTCDQPSKTPVKQLRSRQTRQFGGIEGPRAEETEERQRKRERRIVRRRPSIVSSTAETNRPGPYALPLTPGLRGDALPPSSLVC</sequence>
<name>A0A8H7ZRM4_9FUNG</name>
<feature type="region of interest" description="Disordered" evidence="1">
    <location>
        <begin position="43"/>
        <end position="127"/>
    </location>
</feature>
<accession>A0A8H7ZRM4</accession>
<feature type="non-terminal residue" evidence="2">
    <location>
        <position position="1"/>
    </location>
</feature>
<dbReference type="EMBL" id="JAEFCI010009232">
    <property type="protein sequence ID" value="KAG5457939.1"/>
    <property type="molecule type" value="Genomic_DNA"/>
</dbReference>
<proteinExistence type="predicted"/>
<keyword evidence="3" id="KW-1185">Reference proteome</keyword>
<feature type="compositionally biased region" description="Basic residues" evidence="1">
    <location>
        <begin position="82"/>
        <end position="92"/>
    </location>
</feature>
<dbReference type="AlphaFoldDB" id="A0A8H7ZRM4"/>
<comment type="caution">
    <text evidence="2">The sequence shown here is derived from an EMBL/GenBank/DDBJ whole genome shotgun (WGS) entry which is preliminary data.</text>
</comment>
<evidence type="ECO:0000313" key="3">
    <source>
        <dbReference type="Proteomes" id="UP000673691"/>
    </source>
</evidence>
<organism evidence="2 3">
    <name type="scientific">Olpidium bornovanus</name>
    <dbReference type="NCBI Taxonomy" id="278681"/>
    <lineage>
        <taxon>Eukaryota</taxon>
        <taxon>Fungi</taxon>
        <taxon>Fungi incertae sedis</taxon>
        <taxon>Olpidiomycota</taxon>
        <taxon>Olpidiomycotina</taxon>
        <taxon>Olpidiomycetes</taxon>
        <taxon>Olpidiales</taxon>
        <taxon>Olpidiaceae</taxon>
        <taxon>Olpidium</taxon>
    </lineage>
</organism>
<feature type="compositionally biased region" description="Polar residues" evidence="1">
    <location>
        <begin position="43"/>
        <end position="53"/>
    </location>
</feature>
<dbReference type="Proteomes" id="UP000673691">
    <property type="component" value="Unassembled WGS sequence"/>
</dbReference>
<evidence type="ECO:0000256" key="1">
    <source>
        <dbReference type="SAM" id="MobiDB-lite"/>
    </source>
</evidence>
<feature type="compositionally biased region" description="Basic and acidic residues" evidence="1">
    <location>
        <begin position="71"/>
        <end position="81"/>
    </location>
</feature>
<evidence type="ECO:0000313" key="2">
    <source>
        <dbReference type="EMBL" id="KAG5457939.1"/>
    </source>
</evidence>
<gene>
    <name evidence="2" type="ORF">BJ554DRAFT_1937</name>
</gene>
<protein>
    <submittedName>
        <fullName evidence="2">Uncharacterized protein</fullName>
    </submittedName>
</protein>
<reference evidence="2 3" key="1">
    <citation type="journal article" name="Sci. Rep.">
        <title>Genome-scale phylogenetic analyses confirm Olpidium as the closest living zoosporic fungus to the non-flagellated, terrestrial fungi.</title>
        <authorList>
            <person name="Chang Y."/>
            <person name="Rochon D."/>
            <person name="Sekimoto S."/>
            <person name="Wang Y."/>
            <person name="Chovatia M."/>
            <person name="Sandor L."/>
            <person name="Salamov A."/>
            <person name="Grigoriev I.V."/>
            <person name="Stajich J.E."/>
            <person name="Spatafora J.W."/>
        </authorList>
    </citation>
    <scope>NUCLEOTIDE SEQUENCE [LARGE SCALE GENOMIC DNA]</scope>
    <source>
        <strain evidence="2">S191</strain>
    </source>
</reference>